<evidence type="ECO:0000313" key="4">
    <source>
        <dbReference type="Proteomes" id="UP001209570"/>
    </source>
</evidence>
<feature type="region of interest" description="Disordered" evidence="1">
    <location>
        <begin position="1"/>
        <end position="29"/>
    </location>
</feature>
<dbReference type="PANTHER" id="PTHR33119:SF1">
    <property type="entry name" value="FE2OG DIOXYGENASE DOMAIN-CONTAINING PROTEIN"/>
    <property type="match status" value="1"/>
</dbReference>
<evidence type="ECO:0000259" key="2">
    <source>
        <dbReference type="Pfam" id="PF14033"/>
    </source>
</evidence>
<reference evidence="3" key="1">
    <citation type="submission" date="2021-12" db="EMBL/GenBank/DDBJ databases">
        <title>Prjna785345.</title>
        <authorList>
            <person name="Rujirawat T."/>
            <person name="Krajaejun T."/>
        </authorList>
    </citation>
    <scope>NUCLEOTIDE SEQUENCE</scope>
    <source>
        <strain evidence="3">Pi057C3</strain>
    </source>
</reference>
<evidence type="ECO:0000313" key="3">
    <source>
        <dbReference type="EMBL" id="KAJ0393600.1"/>
    </source>
</evidence>
<gene>
    <name evidence="3" type="ORF">P43SY_007642</name>
</gene>
<accession>A0AAD5Q2P0</accession>
<keyword evidence="4" id="KW-1185">Reference proteome</keyword>
<dbReference type="EMBL" id="JAKCXM010000479">
    <property type="protein sequence ID" value="KAJ0393600.1"/>
    <property type="molecule type" value="Genomic_DNA"/>
</dbReference>
<feature type="compositionally biased region" description="Basic residues" evidence="1">
    <location>
        <begin position="1"/>
        <end position="21"/>
    </location>
</feature>
<organism evidence="3 4">
    <name type="scientific">Pythium insidiosum</name>
    <name type="common">Pythiosis disease agent</name>
    <dbReference type="NCBI Taxonomy" id="114742"/>
    <lineage>
        <taxon>Eukaryota</taxon>
        <taxon>Sar</taxon>
        <taxon>Stramenopiles</taxon>
        <taxon>Oomycota</taxon>
        <taxon>Peronosporomycetes</taxon>
        <taxon>Pythiales</taxon>
        <taxon>Pythiaceae</taxon>
        <taxon>Pythium</taxon>
    </lineage>
</organism>
<feature type="domain" description="DUF4246" evidence="2">
    <location>
        <begin position="657"/>
        <end position="725"/>
    </location>
</feature>
<sequence length="775" mass="85434">MSSKRRPTASTRGRAKTKAKAKPAATASTPDVFSLAAKPHSPQSLAIRQWHATRSLRRNVLDRPQWWRTATDVREVALDAVRSLLRAGAESLVNQLRVIAPRTTGALRLRHVYPAIPPALMWILDSFTATAEPTDTPAMDENIWLTLRGECSPGQFVGYTSTAVAVVEAENVSGLRFALQRSKLWAVTNSSAWAQDTTFRPRNHNAAGEPEERGFVTIQPGRCFVFPSSLDYRIDLPQTGSGLVDATQPGRVRLVFLHLVDPERHVRSSTVLPPPQPKWILDTFLGPLARALSLPWPVQALIGEFLNIGVSASDAPTPMDSLAEAKPTGQLATMKIRSRAAMANDPPRRRTLVETELLHAVDTVRLYPQEDEQAWMRSTLQKVLATVCAGAASRAGCFADRLSPSGDGCSSRLAGNLVDVVAERLARLDASTEEEGAPPDRYLVLGIWCALALLCASKKAPGDVDAAIVSELYAVEQDAAAECMAKLLLLLVDGGDISEEHVQEILHTSDSQFASEVMKPCREIARDLDALKRWLRRQWNANAALLCANESAFSDSAVPSDLRTRYLSDVAPLRHSGDSSSVSFLIDPSLYPLLPLKEVPRWATSLVAHSWWGPLRRLQSLLVADNMQREDPEERGFFATHEHQPIDNEAEHLVVPEPCGDIPIIQDRCVVIPNYLEMCVQPLVRQNESVPGKLHVLFFHVVNPTRVFVESSTTAPPLRADWVQEATTSALARAKRLPNRVQHLVEEMIGPMGMSADDVAKYRQRLRGVHLFEST</sequence>
<dbReference type="InterPro" id="IPR049192">
    <property type="entry name" value="DUF4246_C"/>
</dbReference>
<dbReference type="Proteomes" id="UP001209570">
    <property type="component" value="Unassembled WGS sequence"/>
</dbReference>
<dbReference type="InterPro" id="IPR025340">
    <property type="entry name" value="DUF4246"/>
</dbReference>
<comment type="caution">
    <text evidence="3">The sequence shown here is derived from an EMBL/GenBank/DDBJ whole genome shotgun (WGS) entry which is preliminary data.</text>
</comment>
<feature type="domain" description="DUF4246" evidence="2">
    <location>
        <begin position="161"/>
        <end position="281"/>
    </location>
</feature>
<protein>
    <recommendedName>
        <fullName evidence="2">DUF4246 domain-containing protein</fullName>
    </recommendedName>
</protein>
<evidence type="ECO:0000256" key="1">
    <source>
        <dbReference type="SAM" id="MobiDB-lite"/>
    </source>
</evidence>
<name>A0AAD5Q2P0_PYTIN</name>
<dbReference type="Pfam" id="PF14033">
    <property type="entry name" value="DUF4246"/>
    <property type="match status" value="2"/>
</dbReference>
<dbReference type="AlphaFoldDB" id="A0AAD5Q2P0"/>
<proteinExistence type="predicted"/>
<dbReference type="PANTHER" id="PTHR33119">
    <property type="entry name" value="IFI3P"/>
    <property type="match status" value="1"/>
</dbReference>